<keyword evidence="3" id="KW-1185">Reference proteome</keyword>
<keyword evidence="1" id="KW-0812">Transmembrane</keyword>
<protein>
    <submittedName>
        <fullName evidence="2">Uncharacterized protein</fullName>
    </submittedName>
</protein>
<dbReference type="EMBL" id="FUYE01000003">
    <property type="protein sequence ID" value="SKA84606.1"/>
    <property type="molecule type" value="Genomic_DNA"/>
</dbReference>
<feature type="transmembrane region" description="Helical" evidence="1">
    <location>
        <begin position="57"/>
        <end position="75"/>
    </location>
</feature>
<organism evidence="2 3">
    <name type="scientific">Prosthecobacter debontii</name>
    <dbReference type="NCBI Taxonomy" id="48467"/>
    <lineage>
        <taxon>Bacteria</taxon>
        <taxon>Pseudomonadati</taxon>
        <taxon>Verrucomicrobiota</taxon>
        <taxon>Verrucomicrobiia</taxon>
        <taxon>Verrucomicrobiales</taxon>
        <taxon>Verrucomicrobiaceae</taxon>
        <taxon>Prosthecobacter</taxon>
    </lineage>
</organism>
<name>A0A1T4X4Y3_9BACT</name>
<evidence type="ECO:0000256" key="1">
    <source>
        <dbReference type="SAM" id="Phobius"/>
    </source>
</evidence>
<reference evidence="3" key="1">
    <citation type="submission" date="2017-02" db="EMBL/GenBank/DDBJ databases">
        <authorList>
            <person name="Varghese N."/>
            <person name="Submissions S."/>
        </authorList>
    </citation>
    <scope>NUCLEOTIDE SEQUENCE [LARGE SCALE GENOMIC DNA]</scope>
    <source>
        <strain evidence="3">ATCC 700200</strain>
    </source>
</reference>
<accession>A0A1T4X4Y3</accession>
<keyword evidence="1" id="KW-1133">Transmembrane helix</keyword>
<keyword evidence="1" id="KW-0472">Membrane</keyword>
<evidence type="ECO:0000313" key="3">
    <source>
        <dbReference type="Proteomes" id="UP000190774"/>
    </source>
</evidence>
<dbReference type="RefSeq" id="WP_139373073.1">
    <property type="nucleotide sequence ID" value="NZ_FUYE01000003.1"/>
</dbReference>
<dbReference type="AlphaFoldDB" id="A0A1T4X4Y3"/>
<sequence length="165" mass="18368">MRFLGVSFLIVAAIIHLIGRALVTENLILPLFSLWVIGVSLLCGASFFALFFPRRSLCLVALLTLVGIQIDLTYSSKWAPLSSPFDHAMNHTLGRPIGSWESYYGSWILLAIMLLIGLASSWLTGTMIYLRTGQDEHRGNAFLKAVEQALTRWEKEQDTPKSDAP</sequence>
<feature type="transmembrane region" description="Helical" evidence="1">
    <location>
        <begin position="107"/>
        <end position="130"/>
    </location>
</feature>
<gene>
    <name evidence="2" type="ORF">SAMN02745166_01030</name>
</gene>
<feature type="transmembrane region" description="Helical" evidence="1">
    <location>
        <begin position="30"/>
        <end position="50"/>
    </location>
</feature>
<evidence type="ECO:0000313" key="2">
    <source>
        <dbReference type="EMBL" id="SKA84606.1"/>
    </source>
</evidence>
<proteinExistence type="predicted"/>
<dbReference type="STRING" id="48467.SAMN02745166_01030"/>
<dbReference type="Proteomes" id="UP000190774">
    <property type="component" value="Unassembled WGS sequence"/>
</dbReference>